<keyword evidence="8" id="KW-0819">tRNA processing</keyword>
<sequence>MKAGVCYVSSGVNSTPSCITWGLDGTVAYAANTGVLLYDPKSGAVTGASTKVHTNRITCVRWIQPLNSMGHFLISTGTDTKTVVWIVSEGKTEGLRVLHPHAVLEHEDAVALADAAVVLEDGQEKIFVVTVTADIITCWIVCPLSGKFKQLNSFSSPARTFIMSLRLFRVEGAIYPALACGGHDCRIHILTASELGQFYPAGVLNGHEDWVMTLDFMKEDNGGLLLASGSKDSSVRVWRFSVIKHNEQLEKAVNAGNKELRLRPVILKIPSTTSDVIISVLLDAILAGHEGLVSEVCWAQPVFKESKRHQPYRLLTCSKTQDRSIIIWEPEKGSFSSGGLWLEVARLGEVGGNMEGFYSCQFSPDNMQVLGCSYQGALHLWKQKNHVSHMWQPCPVIGGHFDEVADITWDPLGRYLLSSSKDQTTRLHAPWKKTENEIVWHEVSRPQVHGYDMASVCNLGKYKFASGAEEKVIRGFSAPTNFIRNFGQICGFDVEEDLGTKTNFDV</sequence>
<comment type="similarity">
    <text evidence="4">Belongs to the WD repeat ELP2 family.</text>
</comment>
<evidence type="ECO:0000256" key="10">
    <source>
        <dbReference type="ARBA" id="ARBA00023242"/>
    </source>
</evidence>
<keyword evidence="13" id="KW-1185">Reference proteome</keyword>
<evidence type="ECO:0000256" key="8">
    <source>
        <dbReference type="ARBA" id="ARBA00022694"/>
    </source>
</evidence>
<gene>
    <name evidence="12" type="ORF">OTU49_000685</name>
</gene>
<keyword evidence="9" id="KW-0677">Repeat</keyword>
<reference evidence="12 13" key="1">
    <citation type="journal article" date="2024" name="BMC Genomics">
        <title>Genome assembly of redclaw crayfish (Cherax quadricarinatus) provides insights into its immune adaptation and hypoxia tolerance.</title>
        <authorList>
            <person name="Liu Z."/>
            <person name="Zheng J."/>
            <person name="Li H."/>
            <person name="Fang K."/>
            <person name="Wang S."/>
            <person name="He J."/>
            <person name="Zhou D."/>
            <person name="Weng S."/>
            <person name="Chi M."/>
            <person name="Gu Z."/>
            <person name="He J."/>
            <person name="Li F."/>
            <person name="Wang M."/>
        </authorList>
    </citation>
    <scope>NUCLEOTIDE SEQUENCE [LARGE SCALE GENOMIC DNA]</scope>
    <source>
        <strain evidence="12">ZL_2023a</strain>
    </source>
</reference>
<evidence type="ECO:0000256" key="3">
    <source>
        <dbReference type="ARBA" id="ARBA00005043"/>
    </source>
</evidence>
<comment type="subcellular location">
    <subcellularLocation>
        <location evidence="2">Cytoplasm</location>
    </subcellularLocation>
    <subcellularLocation>
        <location evidence="1">Nucleus</location>
    </subcellularLocation>
</comment>
<dbReference type="GO" id="GO:0005737">
    <property type="term" value="C:cytoplasm"/>
    <property type="evidence" value="ECO:0007669"/>
    <property type="project" value="UniProtKB-SubCell"/>
</dbReference>
<comment type="caution">
    <text evidence="12">The sequence shown here is derived from an EMBL/GenBank/DDBJ whole genome shotgun (WGS) entry which is preliminary data.</text>
</comment>
<evidence type="ECO:0000256" key="2">
    <source>
        <dbReference type="ARBA" id="ARBA00004496"/>
    </source>
</evidence>
<dbReference type="PANTHER" id="PTHR44111:SF1">
    <property type="entry name" value="ELONGATOR COMPLEX PROTEIN 2"/>
    <property type="match status" value="1"/>
</dbReference>
<name>A0AAW0XZL4_CHEQU</name>
<dbReference type="Gene3D" id="2.130.10.10">
    <property type="entry name" value="YVTN repeat-like/Quinoprotein amine dehydrogenase"/>
    <property type="match status" value="3"/>
</dbReference>
<keyword evidence="6" id="KW-0963">Cytoplasm</keyword>
<evidence type="ECO:0000256" key="11">
    <source>
        <dbReference type="PROSITE-ProRule" id="PRU00221"/>
    </source>
</evidence>
<dbReference type="InterPro" id="IPR015943">
    <property type="entry name" value="WD40/YVTN_repeat-like_dom_sf"/>
</dbReference>
<evidence type="ECO:0000313" key="12">
    <source>
        <dbReference type="EMBL" id="KAK8744912.1"/>
    </source>
</evidence>
<dbReference type="PROSITE" id="PS50082">
    <property type="entry name" value="WD_REPEATS_2"/>
    <property type="match status" value="2"/>
</dbReference>
<dbReference type="GO" id="GO:0033588">
    <property type="term" value="C:elongator holoenzyme complex"/>
    <property type="evidence" value="ECO:0007669"/>
    <property type="project" value="InterPro"/>
</dbReference>
<dbReference type="SUPFAM" id="SSF50978">
    <property type="entry name" value="WD40 repeat-like"/>
    <property type="match status" value="1"/>
</dbReference>
<dbReference type="PANTHER" id="PTHR44111">
    <property type="entry name" value="ELONGATOR COMPLEX PROTEIN 2"/>
    <property type="match status" value="1"/>
</dbReference>
<dbReference type="PROSITE" id="PS50294">
    <property type="entry name" value="WD_REPEATS_REGION"/>
    <property type="match status" value="1"/>
</dbReference>
<protein>
    <recommendedName>
        <fullName evidence="5">Elongator complex protein 2</fullName>
    </recommendedName>
</protein>
<evidence type="ECO:0000256" key="5">
    <source>
        <dbReference type="ARBA" id="ARBA00020267"/>
    </source>
</evidence>
<evidence type="ECO:0000256" key="4">
    <source>
        <dbReference type="ARBA" id="ARBA00005881"/>
    </source>
</evidence>
<feature type="repeat" description="WD" evidence="11">
    <location>
        <begin position="397"/>
        <end position="427"/>
    </location>
</feature>
<comment type="pathway">
    <text evidence="3">tRNA modification; 5-methoxycarbonylmethyl-2-thiouridine-tRNA biosynthesis.</text>
</comment>
<dbReference type="Pfam" id="PF00400">
    <property type="entry name" value="WD40"/>
    <property type="match status" value="2"/>
</dbReference>
<proteinExistence type="inferred from homology"/>
<dbReference type="SMART" id="SM00320">
    <property type="entry name" value="WD40"/>
    <property type="match status" value="6"/>
</dbReference>
<dbReference type="AlphaFoldDB" id="A0AAW0XZL4"/>
<dbReference type="GO" id="GO:0005634">
    <property type="term" value="C:nucleus"/>
    <property type="evidence" value="ECO:0007669"/>
    <property type="project" value="UniProtKB-SubCell"/>
</dbReference>
<evidence type="ECO:0000313" key="13">
    <source>
        <dbReference type="Proteomes" id="UP001445076"/>
    </source>
</evidence>
<dbReference type="Proteomes" id="UP001445076">
    <property type="component" value="Unassembled WGS sequence"/>
</dbReference>
<keyword evidence="7 11" id="KW-0853">WD repeat</keyword>
<dbReference type="InterPro" id="IPR036322">
    <property type="entry name" value="WD40_repeat_dom_sf"/>
</dbReference>
<accession>A0AAW0XZL4</accession>
<dbReference type="InterPro" id="IPR037289">
    <property type="entry name" value="Elp2"/>
</dbReference>
<evidence type="ECO:0000256" key="7">
    <source>
        <dbReference type="ARBA" id="ARBA00022574"/>
    </source>
</evidence>
<feature type="repeat" description="WD" evidence="11">
    <location>
        <begin position="204"/>
        <end position="238"/>
    </location>
</feature>
<evidence type="ECO:0000256" key="6">
    <source>
        <dbReference type="ARBA" id="ARBA00022490"/>
    </source>
</evidence>
<dbReference type="GO" id="GO:0002098">
    <property type="term" value="P:tRNA wobble uridine modification"/>
    <property type="evidence" value="ECO:0007669"/>
    <property type="project" value="InterPro"/>
</dbReference>
<dbReference type="InterPro" id="IPR001680">
    <property type="entry name" value="WD40_rpt"/>
</dbReference>
<evidence type="ECO:0000256" key="1">
    <source>
        <dbReference type="ARBA" id="ARBA00004123"/>
    </source>
</evidence>
<organism evidence="12 13">
    <name type="scientific">Cherax quadricarinatus</name>
    <name type="common">Australian red claw crayfish</name>
    <dbReference type="NCBI Taxonomy" id="27406"/>
    <lineage>
        <taxon>Eukaryota</taxon>
        <taxon>Metazoa</taxon>
        <taxon>Ecdysozoa</taxon>
        <taxon>Arthropoda</taxon>
        <taxon>Crustacea</taxon>
        <taxon>Multicrustacea</taxon>
        <taxon>Malacostraca</taxon>
        <taxon>Eumalacostraca</taxon>
        <taxon>Eucarida</taxon>
        <taxon>Decapoda</taxon>
        <taxon>Pleocyemata</taxon>
        <taxon>Astacidea</taxon>
        <taxon>Parastacoidea</taxon>
        <taxon>Parastacidae</taxon>
        <taxon>Cherax</taxon>
    </lineage>
</organism>
<dbReference type="EMBL" id="JARKIK010000021">
    <property type="protein sequence ID" value="KAK8744912.1"/>
    <property type="molecule type" value="Genomic_DNA"/>
</dbReference>
<evidence type="ECO:0000256" key="9">
    <source>
        <dbReference type="ARBA" id="ARBA00022737"/>
    </source>
</evidence>
<keyword evidence="10" id="KW-0539">Nucleus</keyword>